<dbReference type="KEGG" id="pbor:BSF38_04706"/>
<keyword evidence="3" id="KW-1185">Reference proteome</keyword>
<sequence>MEHAQSSGPWFCPGCRRPATPTAYSKACAHCGDRLISKGYCPVCEDFLSLPAGDSCPKHQITLESHAPPGLTGRLADESSAWVEVGHYADSLACQPPRIRLEAEGIPTMIDGERMGDRSMYSVATGGVLLRVPENLADEARIILSQTWSATAAALDIEEDWPDDEEGEVPAREPDTHHFAPENVSPLASLAVLALGLALILAALTFLNWFKTN</sequence>
<accession>A0A1U7CW38</accession>
<dbReference type="STRING" id="1387353.BSF38_04706"/>
<name>A0A1U7CW38_9BACT</name>
<gene>
    <name evidence="2" type="ORF">BSF38_04706</name>
</gene>
<evidence type="ECO:0000313" key="2">
    <source>
        <dbReference type="EMBL" id="APW63145.1"/>
    </source>
</evidence>
<dbReference type="AlphaFoldDB" id="A0A1U7CW38"/>
<protein>
    <submittedName>
        <fullName evidence="2">Uncharacterized protein</fullName>
    </submittedName>
</protein>
<feature type="transmembrane region" description="Helical" evidence="1">
    <location>
        <begin position="187"/>
        <end position="210"/>
    </location>
</feature>
<dbReference type="Proteomes" id="UP000186309">
    <property type="component" value="Chromosome"/>
</dbReference>
<keyword evidence="1" id="KW-0812">Transmembrane</keyword>
<proteinExistence type="predicted"/>
<keyword evidence="1" id="KW-1133">Transmembrane helix</keyword>
<organism evidence="2 3">
    <name type="scientific">Paludisphaera borealis</name>
    <dbReference type="NCBI Taxonomy" id="1387353"/>
    <lineage>
        <taxon>Bacteria</taxon>
        <taxon>Pseudomonadati</taxon>
        <taxon>Planctomycetota</taxon>
        <taxon>Planctomycetia</taxon>
        <taxon>Isosphaerales</taxon>
        <taxon>Isosphaeraceae</taxon>
        <taxon>Paludisphaera</taxon>
    </lineage>
</organism>
<evidence type="ECO:0000313" key="3">
    <source>
        <dbReference type="Proteomes" id="UP000186309"/>
    </source>
</evidence>
<evidence type="ECO:0000256" key="1">
    <source>
        <dbReference type="SAM" id="Phobius"/>
    </source>
</evidence>
<dbReference type="EMBL" id="CP019082">
    <property type="protein sequence ID" value="APW63145.1"/>
    <property type="molecule type" value="Genomic_DNA"/>
</dbReference>
<reference evidence="3" key="1">
    <citation type="submission" date="2016-12" db="EMBL/GenBank/DDBJ databases">
        <title>Comparative genomics of four Isosphaeraceae planctomycetes: a common pool of plasmids and glycoside hydrolase genes.</title>
        <authorList>
            <person name="Ivanova A."/>
        </authorList>
    </citation>
    <scope>NUCLEOTIDE SEQUENCE [LARGE SCALE GENOMIC DNA]</scope>
    <source>
        <strain evidence="3">PX4</strain>
    </source>
</reference>
<dbReference type="SUPFAM" id="SSF161187">
    <property type="entry name" value="YfgJ-like"/>
    <property type="match status" value="1"/>
</dbReference>
<keyword evidence="1" id="KW-0472">Membrane</keyword>